<feature type="signal peptide" evidence="6">
    <location>
        <begin position="1"/>
        <end position="18"/>
    </location>
</feature>
<evidence type="ECO:0000313" key="9">
    <source>
        <dbReference type="EMBL" id="KAK7249954.1"/>
    </source>
</evidence>
<proteinExistence type="inferred from homology"/>
<keyword evidence="10" id="KW-1185">Reference proteome</keyword>
<keyword evidence="6" id="KW-0732">Signal</keyword>
<evidence type="ECO:0000259" key="7">
    <source>
        <dbReference type="Pfam" id="PF07992"/>
    </source>
</evidence>
<evidence type="ECO:0000256" key="4">
    <source>
        <dbReference type="ARBA" id="ARBA00023002"/>
    </source>
</evidence>
<dbReference type="SUPFAM" id="SSF51905">
    <property type="entry name" value="FAD/NAD(P)-binding domain"/>
    <property type="match status" value="2"/>
</dbReference>
<keyword evidence="4" id="KW-0560">Oxidoreductase</keyword>
<dbReference type="InterPro" id="IPR054585">
    <property type="entry name" value="NDH2-like_C"/>
</dbReference>
<dbReference type="PRINTS" id="PR00368">
    <property type="entry name" value="FADPNR"/>
</dbReference>
<feature type="domain" description="External alternative NADH-ubiquinone oxidoreductase-like C-terminal" evidence="8">
    <location>
        <begin position="512"/>
        <end position="577"/>
    </location>
</feature>
<dbReference type="PANTHER" id="PTHR43706:SF38">
    <property type="entry name" value="FAD_NAD(P)-BINDING DOMAIN-CONTAINING PROTEIN"/>
    <property type="match status" value="1"/>
</dbReference>
<organism evidence="9 10">
    <name type="scientific">Aureococcus anophagefferens</name>
    <name type="common">Harmful bloom alga</name>
    <dbReference type="NCBI Taxonomy" id="44056"/>
    <lineage>
        <taxon>Eukaryota</taxon>
        <taxon>Sar</taxon>
        <taxon>Stramenopiles</taxon>
        <taxon>Ochrophyta</taxon>
        <taxon>Pelagophyceae</taxon>
        <taxon>Pelagomonadales</taxon>
        <taxon>Pelagomonadaceae</taxon>
        <taxon>Aureococcus</taxon>
    </lineage>
</organism>
<evidence type="ECO:0000313" key="10">
    <source>
        <dbReference type="Proteomes" id="UP001363151"/>
    </source>
</evidence>
<feature type="domain" description="FAD/NAD(P)-binding" evidence="7">
    <location>
        <begin position="106"/>
        <end position="457"/>
    </location>
</feature>
<dbReference type="InterPro" id="IPR036188">
    <property type="entry name" value="FAD/NAD-bd_sf"/>
</dbReference>
<keyword evidence="3" id="KW-0274">FAD</keyword>
<dbReference type="InterPro" id="IPR023753">
    <property type="entry name" value="FAD/NAD-binding_dom"/>
</dbReference>
<keyword evidence="2" id="KW-0285">Flavoprotein</keyword>
<evidence type="ECO:0000256" key="5">
    <source>
        <dbReference type="ARBA" id="ARBA00023027"/>
    </source>
</evidence>
<feature type="chain" id="PRO_5045948996" evidence="6">
    <location>
        <begin position="19"/>
        <end position="581"/>
    </location>
</feature>
<dbReference type="Pfam" id="PF07992">
    <property type="entry name" value="Pyr_redox_2"/>
    <property type="match status" value="1"/>
</dbReference>
<dbReference type="Pfam" id="PF22366">
    <property type="entry name" value="NDH2_C"/>
    <property type="match status" value="1"/>
</dbReference>
<reference evidence="9 10" key="1">
    <citation type="submission" date="2024-03" db="EMBL/GenBank/DDBJ databases">
        <title>Aureococcus anophagefferens CCMP1851 and Kratosvirus quantuckense: Draft genome of a second virus-susceptible host strain in the model system.</title>
        <authorList>
            <person name="Chase E."/>
            <person name="Truchon A.R."/>
            <person name="Schepens W."/>
            <person name="Wilhelm S.W."/>
        </authorList>
    </citation>
    <scope>NUCLEOTIDE SEQUENCE [LARGE SCALE GENOMIC DNA]</scope>
    <source>
        <strain evidence="9 10">CCMP1851</strain>
    </source>
</reference>
<sequence>MRSSSMYLAVLVCGVADAFVAPRPAPVAQVLRRSSSEESAREEIALRNEESSDSLPPVSSSYQPVAAPSQLALAGLVAERCLGFAADRLGDANYRRRGARRGRGERVVVLGSGWGAAALVSALGESYGGGVTVVSPRNYFLFTPMLAGASVGTVEYRSICEPLRSINGAVDYLEATATRIDVERKVVVCEAVVCEGSQCSIDEFEVPYDVVVCATGATTNTFGVPGVREHCLFLKQIADADALRQGLGNCFERANLPTLSDAERRRALSFAVVGAGPTGVEFCGELLDFLESEALAFYPKLVGEASVTLLEATTTVLGAFDASLRDVAVDELEKSRNGGEIKGVDIRLGAAVTEVNGTHVLLGGDDPLPYGLCVWATGNGPTRVVTDTLKALGADGAQGDAQAWARGRFGVDAWLRVLGAPPGEVFAIGDCAADVVDFAAETKATLPATAQVAAQQGEYLARLLKLGPDYDLAKPEPSRPRGAADDDRRLDELFCDERNGHLVARPFQFLNLGILAYVGDGKALAQVALGDGDLGVKAAGRAAFGLWRSVYISKQVSPRNRLLVIGDWLRTRVFGRDITRF</sequence>
<evidence type="ECO:0000256" key="6">
    <source>
        <dbReference type="SAM" id="SignalP"/>
    </source>
</evidence>
<dbReference type="InterPro" id="IPR045024">
    <property type="entry name" value="NDH-2"/>
</dbReference>
<keyword evidence="5" id="KW-0520">NAD</keyword>
<evidence type="ECO:0000256" key="2">
    <source>
        <dbReference type="ARBA" id="ARBA00022630"/>
    </source>
</evidence>
<protein>
    <submittedName>
        <fullName evidence="9">Pyridine nucleotide-disulfide oxidoreductase</fullName>
    </submittedName>
</protein>
<dbReference type="Gene3D" id="3.50.50.100">
    <property type="match status" value="1"/>
</dbReference>
<comment type="similarity">
    <text evidence="1">Belongs to the NADH dehydrogenase family.</text>
</comment>
<dbReference type="EMBL" id="JBBJCI010000039">
    <property type="protein sequence ID" value="KAK7249954.1"/>
    <property type="molecule type" value="Genomic_DNA"/>
</dbReference>
<accession>A0ABR1GA25</accession>
<gene>
    <name evidence="9" type="ORF">SO694_00005567</name>
</gene>
<name>A0ABR1GA25_AURAN</name>
<comment type="caution">
    <text evidence="9">The sequence shown here is derived from an EMBL/GenBank/DDBJ whole genome shotgun (WGS) entry which is preliminary data.</text>
</comment>
<evidence type="ECO:0000256" key="3">
    <source>
        <dbReference type="ARBA" id="ARBA00022827"/>
    </source>
</evidence>
<evidence type="ECO:0000259" key="8">
    <source>
        <dbReference type="Pfam" id="PF22366"/>
    </source>
</evidence>
<evidence type="ECO:0000256" key="1">
    <source>
        <dbReference type="ARBA" id="ARBA00005272"/>
    </source>
</evidence>
<dbReference type="PANTHER" id="PTHR43706">
    <property type="entry name" value="NADH DEHYDROGENASE"/>
    <property type="match status" value="1"/>
</dbReference>
<dbReference type="Proteomes" id="UP001363151">
    <property type="component" value="Unassembled WGS sequence"/>
</dbReference>